<reference evidence="1" key="1">
    <citation type="submission" date="2018-11" db="EMBL/GenBank/DDBJ databases">
        <authorList>
            <consortium name="Pathogen Informatics"/>
        </authorList>
    </citation>
    <scope>NUCLEOTIDE SEQUENCE</scope>
</reference>
<dbReference type="AlphaFoldDB" id="A0A3S5AM03"/>
<organism evidence="1 2">
    <name type="scientific">Protopolystoma xenopodis</name>
    <dbReference type="NCBI Taxonomy" id="117903"/>
    <lineage>
        <taxon>Eukaryota</taxon>
        <taxon>Metazoa</taxon>
        <taxon>Spiralia</taxon>
        <taxon>Lophotrochozoa</taxon>
        <taxon>Platyhelminthes</taxon>
        <taxon>Monogenea</taxon>
        <taxon>Polyopisthocotylea</taxon>
        <taxon>Polystomatidea</taxon>
        <taxon>Polystomatidae</taxon>
        <taxon>Protopolystoma</taxon>
    </lineage>
</organism>
<gene>
    <name evidence="1" type="ORF">PXEA_LOCUS16903</name>
</gene>
<evidence type="ECO:0000313" key="1">
    <source>
        <dbReference type="EMBL" id="VEL23463.1"/>
    </source>
</evidence>
<dbReference type="Proteomes" id="UP000784294">
    <property type="component" value="Unassembled WGS sequence"/>
</dbReference>
<evidence type="ECO:0000313" key="2">
    <source>
        <dbReference type="Proteomes" id="UP000784294"/>
    </source>
</evidence>
<name>A0A3S5AM03_9PLAT</name>
<sequence>MGIQHTNKESTRDASSNMPATVTSISLCTSPTNSSAGMTTAASTWGSFSSGLFTTPSFNSAVASTTFSTAHTVASGTSGCVGGLISGSNGNTINVIAGVGKASSGTGISTSMASSGAIGSGGGLGSSNTSTMRSKYYPEFMTF</sequence>
<keyword evidence="2" id="KW-1185">Reference proteome</keyword>
<comment type="caution">
    <text evidence="1">The sequence shown here is derived from an EMBL/GenBank/DDBJ whole genome shotgun (WGS) entry which is preliminary data.</text>
</comment>
<proteinExistence type="predicted"/>
<accession>A0A3S5AM03</accession>
<dbReference type="EMBL" id="CAAALY010062099">
    <property type="protein sequence ID" value="VEL23463.1"/>
    <property type="molecule type" value="Genomic_DNA"/>
</dbReference>
<protein>
    <submittedName>
        <fullName evidence="1">Uncharacterized protein</fullName>
    </submittedName>
</protein>